<dbReference type="Proteomes" id="UP000293865">
    <property type="component" value="Unassembled WGS sequence"/>
</dbReference>
<evidence type="ECO:0000256" key="1">
    <source>
        <dbReference type="ARBA" id="ARBA00023015"/>
    </source>
</evidence>
<proteinExistence type="predicted"/>
<dbReference type="PANTHER" id="PTHR30154:SF34">
    <property type="entry name" value="TRANSCRIPTIONAL REGULATOR AZLB"/>
    <property type="match status" value="1"/>
</dbReference>
<evidence type="ECO:0000313" key="5">
    <source>
        <dbReference type="EMBL" id="RXZ70290.1"/>
    </source>
</evidence>
<evidence type="ECO:0000256" key="3">
    <source>
        <dbReference type="ARBA" id="ARBA00023163"/>
    </source>
</evidence>
<dbReference type="InterPro" id="IPR000485">
    <property type="entry name" value="AsnC-type_HTH_dom"/>
</dbReference>
<keyword evidence="2" id="KW-0238">DNA-binding</keyword>
<dbReference type="PANTHER" id="PTHR30154">
    <property type="entry name" value="LEUCINE-RESPONSIVE REGULATORY PROTEIN"/>
    <property type="match status" value="1"/>
</dbReference>
<dbReference type="InterPro" id="IPR011008">
    <property type="entry name" value="Dimeric_a/b-barrel"/>
</dbReference>
<dbReference type="InterPro" id="IPR019888">
    <property type="entry name" value="Tscrpt_reg_AsnC-like"/>
</dbReference>
<dbReference type="InterPro" id="IPR036390">
    <property type="entry name" value="WH_DNA-bd_sf"/>
</dbReference>
<dbReference type="PROSITE" id="PS50956">
    <property type="entry name" value="HTH_ASNC_2"/>
    <property type="match status" value="1"/>
</dbReference>
<comment type="caution">
    <text evidence="5">The sequence shown here is derived from an EMBL/GenBank/DDBJ whole genome shotgun (WGS) entry which is preliminary data.</text>
</comment>
<sequence>MRQLDAIDERILVELRTNGRVSHAQLGEIVRLSRNAVRQRIERLERDGRILGYTIREKELGSPTLSATMLVYRQDRMRGADVLAALQQIPEVVECDVVAGELDLVVRVEAFSPERIQEVWTAVAVLPGVRDITTAMSLRTVIARPRSTAGHGR</sequence>
<dbReference type="GO" id="GO:0043200">
    <property type="term" value="P:response to amino acid"/>
    <property type="evidence" value="ECO:0007669"/>
    <property type="project" value="TreeGrafter"/>
</dbReference>
<dbReference type="Gene3D" id="1.10.10.10">
    <property type="entry name" value="Winged helix-like DNA-binding domain superfamily/Winged helix DNA-binding domain"/>
    <property type="match status" value="1"/>
</dbReference>
<keyword evidence="1" id="KW-0805">Transcription regulation</keyword>
<dbReference type="EMBL" id="SDPN01000016">
    <property type="protein sequence ID" value="RXZ70290.1"/>
    <property type="molecule type" value="Genomic_DNA"/>
</dbReference>
<evidence type="ECO:0000259" key="4">
    <source>
        <dbReference type="PROSITE" id="PS50956"/>
    </source>
</evidence>
<accession>A0A4Q2L0A1</accession>
<evidence type="ECO:0000256" key="2">
    <source>
        <dbReference type="ARBA" id="ARBA00023125"/>
    </source>
</evidence>
<reference evidence="5 6" key="1">
    <citation type="submission" date="2019-01" db="EMBL/GenBank/DDBJ databases">
        <title>Agromyces.</title>
        <authorList>
            <person name="Li J."/>
        </authorList>
    </citation>
    <scope>NUCLEOTIDE SEQUENCE [LARGE SCALE GENOMIC DNA]</scope>
    <source>
        <strain evidence="5 6">DSM 15934</strain>
    </source>
</reference>
<dbReference type="RefSeq" id="WP_129520831.1">
    <property type="nucleotide sequence ID" value="NZ_SDPN01000016.1"/>
</dbReference>
<feature type="domain" description="HTH asnC-type" evidence="4">
    <location>
        <begin position="4"/>
        <end position="63"/>
    </location>
</feature>
<dbReference type="SUPFAM" id="SSF54909">
    <property type="entry name" value="Dimeric alpha+beta barrel"/>
    <property type="match status" value="1"/>
</dbReference>
<keyword evidence="6" id="KW-1185">Reference proteome</keyword>
<dbReference type="GO" id="GO:0005829">
    <property type="term" value="C:cytosol"/>
    <property type="evidence" value="ECO:0007669"/>
    <property type="project" value="TreeGrafter"/>
</dbReference>
<dbReference type="PRINTS" id="PR00033">
    <property type="entry name" value="HTHASNC"/>
</dbReference>
<evidence type="ECO:0000313" key="6">
    <source>
        <dbReference type="Proteomes" id="UP000293865"/>
    </source>
</evidence>
<dbReference type="Gene3D" id="3.30.70.920">
    <property type="match status" value="1"/>
</dbReference>
<dbReference type="SUPFAM" id="SSF46785">
    <property type="entry name" value="Winged helix' DNA-binding domain"/>
    <property type="match status" value="1"/>
</dbReference>
<dbReference type="InterPro" id="IPR036388">
    <property type="entry name" value="WH-like_DNA-bd_sf"/>
</dbReference>
<organism evidence="5 6">
    <name type="scientific">Agromyces albus</name>
    <dbReference type="NCBI Taxonomy" id="205332"/>
    <lineage>
        <taxon>Bacteria</taxon>
        <taxon>Bacillati</taxon>
        <taxon>Actinomycetota</taxon>
        <taxon>Actinomycetes</taxon>
        <taxon>Micrococcales</taxon>
        <taxon>Microbacteriaceae</taxon>
        <taxon>Agromyces</taxon>
    </lineage>
</organism>
<keyword evidence="3" id="KW-0804">Transcription</keyword>
<dbReference type="Pfam" id="PF01037">
    <property type="entry name" value="AsnC_trans_reg"/>
    <property type="match status" value="1"/>
</dbReference>
<name>A0A4Q2L0A1_9MICO</name>
<dbReference type="GO" id="GO:0043565">
    <property type="term" value="F:sequence-specific DNA binding"/>
    <property type="evidence" value="ECO:0007669"/>
    <property type="project" value="InterPro"/>
</dbReference>
<dbReference type="OrthoDB" id="166264at2"/>
<dbReference type="AlphaFoldDB" id="A0A4Q2L0A1"/>
<dbReference type="InterPro" id="IPR019887">
    <property type="entry name" value="Tscrpt_reg_AsnC/Lrp_C"/>
</dbReference>
<dbReference type="SMART" id="SM00344">
    <property type="entry name" value="HTH_ASNC"/>
    <property type="match status" value="1"/>
</dbReference>
<protein>
    <submittedName>
        <fullName evidence="5">Lrp/AsnC family transcriptional regulator</fullName>
    </submittedName>
</protein>
<dbReference type="Pfam" id="PF13404">
    <property type="entry name" value="HTH_AsnC-type"/>
    <property type="match status" value="1"/>
</dbReference>
<gene>
    <name evidence="5" type="ORF">ESP51_10405</name>
</gene>